<keyword evidence="3" id="KW-1185">Reference proteome</keyword>
<name>A0AAV3QL09_LITER</name>
<accession>A0AAV3QL09</accession>
<dbReference type="AlphaFoldDB" id="A0AAV3QL09"/>
<dbReference type="EMBL" id="BAABME010021414">
    <property type="protein sequence ID" value="GAA0163233.1"/>
    <property type="molecule type" value="Genomic_DNA"/>
</dbReference>
<evidence type="ECO:0000256" key="1">
    <source>
        <dbReference type="SAM" id="Phobius"/>
    </source>
</evidence>
<proteinExistence type="predicted"/>
<keyword evidence="1" id="KW-1133">Transmembrane helix</keyword>
<organism evidence="2 3">
    <name type="scientific">Lithospermum erythrorhizon</name>
    <name type="common">Purple gromwell</name>
    <name type="synonym">Lithospermum officinale var. erythrorhizon</name>
    <dbReference type="NCBI Taxonomy" id="34254"/>
    <lineage>
        <taxon>Eukaryota</taxon>
        <taxon>Viridiplantae</taxon>
        <taxon>Streptophyta</taxon>
        <taxon>Embryophyta</taxon>
        <taxon>Tracheophyta</taxon>
        <taxon>Spermatophyta</taxon>
        <taxon>Magnoliopsida</taxon>
        <taxon>eudicotyledons</taxon>
        <taxon>Gunneridae</taxon>
        <taxon>Pentapetalae</taxon>
        <taxon>asterids</taxon>
        <taxon>lamiids</taxon>
        <taxon>Boraginales</taxon>
        <taxon>Boraginaceae</taxon>
        <taxon>Boraginoideae</taxon>
        <taxon>Lithospermeae</taxon>
        <taxon>Lithospermum</taxon>
    </lineage>
</organism>
<reference evidence="2 3" key="1">
    <citation type="submission" date="2024-01" db="EMBL/GenBank/DDBJ databases">
        <title>The complete chloroplast genome sequence of Lithospermum erythrorhizon: insights into the phylogenetic relationship among Boraginaceae species and the maternal lineages of purple gromwells.</title>
        <authorList>
            <person name="Okada T."/>
            <person name="Watanabe K."/>
        </authorList>
    </citation>
    <scope>NUCLEOTIDE SEQUENCE [LARGE SCALE GENOMIC DNA]</scope>
</reference>
<gene>
    <name evidence="2" type="ORF">LIER_39559</name>
</gene>
<dbReference type="Proteomes" id="UP001454036">
    <property type="component" value="Unassembled WGS sequence"/>
</dbReference>
<comment type="caution">
    <text evidence="2">The sequence shown here is derived from an EMBL/GenBank/DDBJ whole genome shotgun (WGS) entry which is preliminary data.</text>
</comment>
<feature type="transmembrane region" description="Helical" evidence="1">
    <location>
        <begin position="112"/>
        <end position="134"/>
    </location>
</feature>
<sequence>MGAHVAMNPAEKAELSRKQHEYYLVLLRRLDSPSARKARNAFPIVENELSTTGHAVTAHVEELNIEPESPGPPIPHVGLSHFVIPGLLGSIDDTTPADMCVALLSYFIRLHFLLLSTSLLLIFTATYVWCHIWLH</sequence>
<keyword evidence="1" id="KW-0812">Transmembrane</keyword>
<evidence type="ECO:0000313" key="3">
    <source>
        <dbReference type="Proteomes" id="UP001454036"/>
    </source>
</evidence>
<protein>
    <submittedName>
        <fullName evidence="2">Uncharacterized protein</fullName>
    </submittedName>
</protein>
<keyword evidence="1" id="KW-0472">Membrane</keyword>
<evidence type="ECO:0000313" key="2">
    <source>
        <dbReference type="EMBL" id="GAA0163233.1"/>
    </source>
</evidence>